<evidence type="ECO:0000313" key="1">
    <source>
        <dbReference type="EMBL" id="KAJ1674202.1"/>
    </source>
</evidence>
<dbReference type="EMBL" id="JAMZIH010006172">
    <property type="protein sequence ID" value="KAJ1674202.1"/>
    <property type="molecule type" value="Genomic_DNA"/>
</dbReference>
<keyword evidence="2" id="KW-1185">Reference proteome</keyword>
<reference evidence="1" key="1">
    <citation type="submission" date="2022-06" db="EMBL/GenBank/DDBJ databases">
        <title>Phylogenomic reconstructions and comparative analyses of Kickxellomycotina fungi.</title>
        <authorList>
            <person name="Reynolds N.K."/>
            <person name="Stajich J.E."/>
            <person name="Barry K."/>
            <person name="Grigoriev I.V."/>
            <person name="Crous P."/>
            <person name="Smith M.E."/>
        </authorList>
    </citation>
    <scope>NUCLEOTIDE SEQUENCE</scope>
    <source>
        <strain evidence="1">RSA 2271</strain>
    </source>
</reference>
<evidence type="ECO:0000313" key="2">
    <source>
        <dbReference type="Proteomes" id="UP001145114"/>
    </source>
</evidence>
<protein>
    <submittedName>
        <fullName evidence="1">Uncharacterized protein</fullName>
    </submittedName>
</protein>
<comment type="caution">
    <text evidence="1">The sequence shown here is derived from an EMBL/GenBank/DDBJ whole genome shotgun (WGS) entry which is preliminary data.</text>
</comment>
<organism evidence="1 2">
    <name type="scientific">Spiromyces aspiralis</name>
    <dbReference type="NCBI Taxonomy" id="68401"/>
    <lineage>
        <taxon>Eukaryota</taxon>
        <taxon>Fungi</taxon>
        <taxon>Fungi incertae sedis</taxon>
        <taxon>Zoopagomycota</taxon>
        <taxon>Kickxellomycotina</taxon>
        <taxon>Kickxellomycetes</taxon>
        <taxon>Kickxellales</taxon>
        <taxon>Kickxellaceae</taxon>
        <taxon>Spiromyces</taxon>
    </lineage>
</organism>
<proteinExistence type="predicted"/>
<accession>A0ACC1HG33</accession>
<name>A0ACC1HG33_9FUNG</name>
<gene>
    <name evidence="1" type="ORF">EV182_003760</name>
</gene>
<dbReference type="Proteomes" id="UP001145114">
    <property type="component" value="Unassembled WGS sequence"/>
</dbReference>
<sequence length="105" mass="11343">MAQLSLPIKGNKHDFIIVYDPSVAKSGKEGAAPATGSPEVSSHDQAASQEVQQGESVAVAIEHASAEGAERQGRKRKQQQLSAEAEARVTSNAPSRERKRREFKF</sequence>